<gene>
    <name evidence="5" type="primary">mutL</name>
    <name evidence="8" type="ORF">HS1_002281</name>
</gene>
<dbReference type="SUPFAM" id="SSF118116">
    <property type="entry name" value="DNA mismatch repair protein MutL"/>
    <property type="match status" value="1"/>
</dbReference>
<accession>A0A7U4QMG6</accession>
<proteinExistence type="inferred from homology"/>
<protein>
    <recommendedName>
        <fullName evidence="2 5">DNA mismatch repair protein MutL</fullName>
    </recommendedName>
</protein>
<feature type="domain" description="MutL C-terminal dimerisation" evidence="6">
    <location>
        <begin position="380"/>
        <end position="523"/>
    </location>
</feature>
<dbReference type="NCBIfam" id="TIGR00585">
    <property type="entry name" value="mutl"/>
    <property type="match status" value="1"/>
</dbReference>
<dbReference type="GO" id="GO:0030983">
    <property type="term" value="F:mismatched DNA binding"/>
    <property type="evidence" value="ECO:0007669"/>
    <property type="project" value="InterPro"/>
</dbReference>
<name>A0A7U4QMG6_DESA2</name>
<dbReference type="OrthoDB" id="9763467at2"/>
<feature type="domain" description="DNA mismatch repair protein S5" evidence="7">
    <location>
        <begin position="209"/>
        <end position="327"/>
    </location>
</feature>
<dbReference type="InterPro" id="IPR038973">
    <property type="entry name" value="MutL/Mlh/Pms-like"/>
</dbReference>
<keyword evidence="4 5" id="KW-0234">DNA repair</keyword>
<dbReference type="AlphaFoldDB" id="A0A7U4QMG6"/>
<dbReference type="Gene3D" id="3.30.565.10">
    <property type="entry name" value="Histidine kinase-like ATPase, C-terminal domain"/>
    <property type="match status" value="1"/>
</dbReference>
<comment type="function">
    <text evidence="5">This protein is involved in the repair of mismatches in DNA. It is required for dam-dependent methyl-directed DNA mismatch repair. May act as a 'molecular matchmaker', a protein that promotes the formation of a stable complex between two or more DNA-binding proteins in an ATP-dependent manner without itself being part of a final effector complex.</text>
</comment>
<dbReference type="InterPro" id="IPR020667">
    <property type="entry name" value="DNA_mismatch_repair_MutL"/>
</dbReference>
<organism evidence="8 9">
    <name type="scientific">Desulfofervidus auxilii</name>
    <dbReference type="NCBI Taxonomy" id="1621989"/>
    <lineage>
        <taxon>Bacteria</taxon>
        <taxon>Pseudomonadati</taxon>
        <taxon>Thermodesulfobacteriota</taxon>
        <taxon>Candidatus Desulfofervidia</taxon>
        <taxon>Candidatus Desulfofervidales</taxon>
        <taxon>Candidatus Desulfofervidaceae</taxon>
        <taxon>Candidatus Desulfofervidus</taxon>
    </lineage>
</organism>
<dbReference type="CDD" id="cd00782">
    <property type="entry name" value="MutL_Trans"/>
    <property type="match status" value="1"/>
</dbReference>
<dbReference type="RefSeq" id="WP_066065600.1">
    <property type="nucleotide sequence ID" value="NZ_CP013015.1"/>
</dbReference>
<evidence type="ECO:0000256" key="5">
    <source>
        <dbReference type="HAMAP-Rule" id="MF_00149"/>
    </source>
</evidence>
<dbReference type="GO" id="GO:0005524">
    <property type="term" value="F:ATP binding"/>
    <property type="evidence" value="ECO:0007669"/>
    <property type="project" value="InterPro"/>
</dbReference>
<dbReference type="PROSITE" id="PS00058">
    <property type="entry name" value="DNA_MISMATCH_REPAIR_1"/>
    <property type="match status" value="1"/>
</dbReference>
<keyword evidence="3 5" id="KW-0227">DNA damage</keyword>
<dbReference type="InterPro" id="IPR042120">
    <property type="entry name" value="MutL_C_dimsub"/>
</dbReference>
<dbReference type="EMBL" id="CP013015">
    <property type="protein sequence ID" value="AMM42065.1"/>
    <property type="molecule type" value="Genomic_DNA"/>
</dbReference>
<dbReference type="Pfam" id="PF01119">
    <property type="entry name" value="DNA_mis_repair"/>
    <property type="match status" value="1"/>
</dbReference>
<dbReference type="CDD" id="cd16926">
    <property type="entry name" value="HATPase_MutL-MLH-PMS-like"/>
    <property type="match status" value="1"/>
</dbReference>
<dbReference type="InterPro" id="IPR014721">
    <property type="entry name" value="Ribsml_uS5_D2-typ_fold_subgr"/>
</dbReference>
<dbReference type="Proteomes" id="UP000070560">
    <property type="component" value="Chromosome"/>
</dbReference>
<dbReference type="HAMAP" id="MF_00149">
    <property type="entry name" value="DNA_mis_repair"/>
    <property type="match status" value="1"/>
</dbReference>
<evidence type="ECO:0000259" key="7">
    <source>
        <dbReference type="SMART" id="SM01340"/>
    </source>
</evidence>
<dbReference type="PANTHER" id="PTHR10073">
    <property type="entry name" value="DNA MISMATCH REPAIR PROTEIN MLH, PMS, MUTL"/>
    <property type="match status" value="1"/>
</dbReference>
<dbReference type="GO" id="GO:0006298">
    <property type="term" value="P:mismatch repair"/>
    <property type="evidence" value="ECO:0007669"/>
    <property type="project" value="UniProtKB-UniRule"/>
</dbReference>
<dbReference type="Pfam" id="PF13589">
    <property type="entry name" value="HATPase_c_3"/>
    <property type="match status" value="1"/>
</dbReference>
<evidence type="ECO:0000256" key="1">
    <source>
        <dbReference type="ARBA" id="ARBA00006082"/>
    </source>
</evidence>
<dbReference type="Pfam" id="PF08676">
    <property type="entry name" value="MutL_C"/>
    <property type="match status" value="1"/>
</dbReference>
<dbReference type="SUPFAM" id="SSF54211">
    <property type="entry name" value="Ribosomal protein S5 domain 2-like"/>
    <property type="match status" value="1"/>
</dbReference>
<dbReference type="Gene3D" id="3.30.230.10">
    <property type="match status" value="1"/>
</dbReference>
<dbReference type="PANTHER" id="PTHR10073:SF12">
    <property type="entry name" value="DNA MISMATCH REPAIR PROTEIN MLH1"/>
    <property type="match status" value="1"/>
</dbReference>
<dbReference type="Gene3D" id="3.30.1370.100">
    <property type="entry name" value="MutL, C-terminal domain, regulatory subdomain"/>
    <property type="match status" value="1"/>
</dbReference>
<dbReference type="InterPro" id="IPR042121">
    <property type="entry name" value="MutL_C_regsub"/>
</dbReference>
<evidence type="ECO:0000256" key="4">
    <source>
        <dbReference type="ARBA" id="ARBA00023204"/>
    </source>
</evidence>
<dbReference type="Gene3D" id="3.30.1540.20">
    <property type="entry name" value="MutL, C-terminal domain, dimerisation subdomain"/>
    <property type="match status" value="1"/>
</dbReference>
<dbReference type="InterPro" id="IPR014790">
    <property type="entry name" value="MutL_C"/>
</dbReference>
<dbReference type="InterPro" id="IPR002099">
    <property type="entry name" value="MutL/Mlh/PMS"/>
</dbReference>
<dbReference type="InterPro" id="IPR013507">
    <property type="entry name" value="DNA_mismatch_S5_2-like"/>
</dbReference>
<keyword evidence="9" id="KW-1185">Reference proteome</keyword>
<dbReference type="InterPro" id="IPR036890">
    <property type="entry name" value="HATPase_C_sf"/>
</dbReference>
<dbReference type="InterPro" id="IPR020568">
    <property type="entry name" value="Ribosomal_Su5_D2-typ_SF"/>
</dbReference>
<dbReference type="SMART" id="SM01340">
    <property type="entry name" value="DNA_mis_repair"/>
    <property type="match status" value="1"/>
</dbReference>
<evidence type="ECO:0000256" key="2">
    <source>
        <dbReference type="ARBA" id="ARBA00021975"/>
    </source>
</evidence>
<evidence type="ECO:0000313" key="8">
    <source>
        <dbReference type="EMBL" id="AMM42065.1"/>
    </source>
</evidence>
<dbReference type="KEGG" id="daw:HS1_002281"/>
<dbReference type="GO" id="GO:0140664">
    <property type="term" value="F:ATP-dependent DNA damage sensor activity"/>
    <property type="evidence" value="ECO:0007669"/>
    <property type="project" value="InterPro"/>
</dbReference>
<dbReference type="GO" id="GO:0032300">
    <property type="term" value="C:mismatch repair complex"/>
    <property type="evidence" value="ECO:0007669"/>
    <property type="project" value="InterPro"/>
</dbReference>
<dbReference type="SMART" id="SM00853">
    <property type="entry name" value="MutL_C"/>
    <property type="match status" value="1"/>
</dbReference>
<sequence>MGRLKRLSPSLINLIAAGEVIERPAAVVKELLENALDAQAQHIKIQLKKAGKALIKVEDNGMGILPEDLPLVIQRYTTSKISEPEDLFHIHTLGFRGEALASIAGISKLHLASRVPNYPWGKEILVIGGEIKEEREIGMPIGTMVEVKDLFFNTPVRLKFLKKDATELGHIYETIVRLGLAHSQVHFLLKSENRILLNLPPANNLVERISQIFGLKLAQKLKQREEEKNDIKIKCFIAPLEFSRPTTRDMYFYVNNRWIRSPFLNQVVYKTLEDIWPKGRYPLLVVFIQLPPEEIDVNVHPTKQEVRFKEPYIVQEVLGIAIKQALGESLFQEETLEGDIPLYPSINKDTGKISSQVKDFSSVYPQKMPMAEVEEVPFRVLGQLWGTYILCEVPEGLMLIDQHAAHERLNYEKIKSLYENGPSHSQELLTSVLLEVSPVEASLLEEILPHLQKLGFVLEPFGEFSFVIRSVPSFLVQRDVRKILENVLKDLYLLSKTSTLSDIVPSLLKSMACHASIKAHDVLTEMEMVSLLKELKKLNILHCPHGRPFYKLFSKEEIARFFHRS</sequence>
<evidence type="ECO:0000256" key="3">
    <source>
        <dbReference type="ARBA" id="ARBA00022763"/>
    </source>
</evidence>
<evidence type="ECO:0000313" key="9">
    <source>
        <dbReference type="Proteomes" id="UP000070560"/>
    </source>
</evidence>
<evidence type="ECO:0000259" key="6">
    <source>
        <dbReference type="SMART" id="SM00853"/>
    </source>
</evidence>
<comment type="similarity">
    <text evidence="1 5">Belongs to the DNA mismatch repair MutL/HexB family.</text>
</comment>
<reference evidence="8 9" key="1">
    <citation type="submission" date="2015-10" db="EMBL/GenBank/DDBJ databases">
        <title>Candidatus Desulfofervidus auxilii, a hydrogenotrophic sulfate-reducing bacterium involved in the thermophilic anaerobic oxidation of methane.</title>
        <authorList>
            <person name="Krukenberg V."/>
            <person name="Richter M."/>
            <person name="Wegener G."/>
        </authorList>
    </citation>
    <scope>NUCLEOTIDE SEQUENCE [LARGE SCALE GENOMIC DNA]</scope>
    <source>
        <strain evidence="8 9">HS1</strain>
    </source>
</reference>
<dbReference type="FunFam" id="3.30.565.10:FF:000003">
    <property type="entry name" value="DNA mismatch repair endonuclease MutL"/>
    <property type="match status" value="1"/>
</dbReference>
<dbReference type="SUPFAM" id="SSF55874">
    <property type="entry name" value="ATPase domain of HSP90 chaperone/DNA topoisomerase II/histidine kinase"/>
    <property type="match status" value="1"/>
</dbReference>
<dbReference type="InterPro" id="IPR014762">
    <property type="entry name" value="DNA_mismatch_repair_CS"/>
</dbReference>
<dbReference type="GO" id="GO:0016887">
    <property type="term" value="F:ATP hydrolysis activity"/>
    <property type="evidence" value="ECO:0007669"/>
    <property type="project" value="InterPro"/>
</dbReference>
<dbReference type="InterPro" id="IPR037198">
    <property type="entry name" value="MutL_C_sf"/>
</dbReference>